<reference evidence="1 2" key="1">
    <citation type="journal article" date="2022" name="New Phytol.">
        <title>Ecological generalism drives hyperdiversity of secondary metabolite gene clusters in xylarialean endophytes.</title>
        <authorList>
            <person name="Franco M.E.E."/>
            <person name="Wisecaver J.H."/>
            <person name="Arnold A.E."/>
            <person name="Ju Y.M."/>
            <person name="Slot J.C."/>
            <person name="Ahrendt S."/>
            <person name="Moore L.P."/>
            <person name="Eastman K.E."/>
            <person name="Scott K."/>
            <person name="Konkel Z."/>
            <person name="Mondo S.J."/>
            <person name="Kuo A."/>
            <person name="Hayes R.D."/>
            <person name="Haridas S."/>
            <person name="Andreopoulos B."/>
            <person name="Riley R."/>
            <person name="LaButti K."/>
            <person name="Pangilinan J."/>
            <person name="Lipzen A."/>
            <person name="Amirebrahimi M."/>
            <person name="Yan J."/>
            <person name="Adam C."/>
            <person name="Keymanesh K."/>
            <person name="Ng V."/>
            <person name="Louie K."/>
            <person name="Northen T."/>
            <person name="Drula E."/>
            <person name="Henrissat B."/>
            <person name="Hsieh H.M."/>
            <person name="Youens-Clark K."/>
            <person name="Lutzoni F."/>
            <person name="Miadlikowska J."/>
            <person name="Eastwood D.C."/>
            <person name="Hamelin R.C."/>
            <person name="Grigoriev I.V."/>
            <person name="U'Ren J.M."/>
        </authorList>
    </citation>
    <scope>NUCLEOTIDE SEQUENCE [LARGE SCALE GENOMIC DNA]</scope>
    <source>
        <strain evidence="1 2">ER1909</strain>
    </source>
</reference>
<evidence type="ECO:0000313" key="2">
    <source>
        <dbReference type="Proteomes" id="UP001497680"/>
    </source>
</evidence>
<dbReference type="EMBL" id="MU394293">
    <property type="protein sequence ID" value="KAI6090028.1"/>
    <property type="molecule type" value="Genomic_DNA"/>
</dbReference>
<protein>
    <submittedName>
        <fullName evidence="1">SUR7/PalI family-domain-containing protein</fullName>
    </submittedName>
</protein>
<sequence length="325" mass="36019">MPLGSLPRFRRRQATTPSSDAQTKESPRPSIDDPVTLKRGTRTRRNAIIVSCFCYLVAVVFLILVEIGNTKGNKVLGDIYFFKLDLSDILPQAAPTSLTLQNSIARTLGLHDFYQVGLWNFCEGYNTDGITHCSTPTNLYWFNPVEILLGELFSGASIALPSDVNDILNILRIASNIMFGFFITGLILDFVMIFATPIVVYSRWWSGFFGFFAFIATVLVLIATALGTAMSLIFKYALTTQPDLNVEADVGTKMFAFMWIATGFNLLAFIIHASLCCCCTSRRDLRTGRKGGKHHNQATSNTTSNERGEKKGVSLPTFGKTPRYS</sequence>
<dbReference type="Proteomes" id="UP001497680">
    <property type="component" value="Unassembled WGS sequence"/>
</dbReference>
<keyword evidence="2" id="KW-1185">Reference proteome</keyword>
<evidence type="ECO:0000313" key="1">
    <source>
        <dbReference type="EMBL" id="KAI6090028.1"/>
    </source>
</evidence>
<organism evidence="1 2">
    <name type="scientific">Hypoxylon rubiginosum</name>
    <dbReference type="NCBI Taxonomy" id="110542"/>
    <lineage>
        <taxon>Eukaryota</taxon>
        <taxon>Fungi</taxon>
        <taxon>Dikarya</taxon>
        <taxon>Ascomycota</taxon>
        <taxon>Pezizomycotina</taxon>
        <taxon>Sordariomycetes</taxon>
        <taxon>Xylariomycetidae</taxon>
        <taxon>Xylariales</taxon>
        <taxon>Hypoxylaceae</taxon>
        <taxon>Hypoxylon</taxon>
    </lineage>
</organism>
<gene>
    <name evidence="1" type="ORF">F4821DRAFT_230468</name>
</gene>
<comment type="caution">
    <text evidence="1">The sequence shown here is derived from an EMBL/GenBank/DDBJ whole genome shotgun (WGS) entry which is preliminary data.</text>
</comment>
<proteinExistence type="predicted"/>
<name>A0ACC0DB94_9PEZI</name>
<accession>A0ACC0DB94</accession>